<name>A0A517N4B0_9BACT</name>
<evidence type="ECO:0000313" key="7">
    <source>
        <dbReference type="EMBL" id="QDT01975.1"/>
    </source>
</evidence>
<organism evidence="7 8">
    <name type="scientific">Rubripirellula lacrimiformis</name>
    <dbReference type="NCBI Taxonomy" id="1930273"/>
    <lineage>
        <taxon>Bacteria</taxon>
        <taxon>Pseudomonadati</taxon>
        <taxon>Planctomycetota</taxon>
        <taxon>Planctomycetia</taxon>
        <taxon>Pirellulales</taxon>
        <taxon>Pirellulaceae</taxon>
        <taxon>Rubripirellula</taxon>
    </lineage>
</organism>
<dbReference type="InterPro" id="IPR014284">
    <property type="entry name" value="RNA_pol_sigma-70_dom"/>
</dbReference>
<evidence type="ECO:0000256" key="3">
    <source>
        <dbReference type="ARBA" id="ARBA00023082"/>
    </source>
</evidence>
<dbReference type="InterPro" id="IPR013325">
    <property type="entry name" value="RNA_pol_sigma_r2"/>
</dbReference>
<reference evidence="7 8" key="1">
    <citation type="submission" date="2019-02" db="EMBL/GenBank/DDBJ databases">
        <title>Deep-cultivation of Planctomycetes and their phenomic and genomic characterization uncovers novel biology.</title>
        <authorList>
            <person name="Wiegand S."/>
            <person name="Jogler M."/>
            <person name="Boedeker C."/>
            <person name="Pinto D."/>
            <person name="Vollmers J."/>
            <person name="Rivas-Marin E."/>
            <person name="Kohn T."/>
            <person name="Peeters S.H."/>
            <person name="Heuer A."/>
            <person name="Rast P."/>
            <person name="Oberbeckmann S."/>
            <person name="Bunk B."/>
            <person name="Jeske O."/>
            <person name="Meyerdierks A."/>
            <person name="Storesund J.E."/>
            <person name="Kallscheuer N."/>
            <person name="Luecker S."/>
            <person name="Lage O.M."/>
            <person name="Pohl T."/>
            <person name="Merkel B.J."/>
            <person name="Hornburger P."/>
            <person name="Mueller R.-W."/>
            <person name="Bruemmer F."/>
            <person name="Labrenz M."/>
            <person name="Spormann A.M."/>
            <person name="Op den Camp H."/>
            <person name="Overmann J."/>
            <person name="Amann R."/>
            <person name="Jetten M.S.M."/>
            <person name="Mascher T."/>
            <person name="Medema M.H."/>
            <person name="Devos D.P."/>
            <person name="Kaster A.-K."/>
            <person name="Ovreas L."/>
            <person name="Rohde M."/>
            <person name="Galperin M.Y."/>
            <person name="Jogler C."/>
        </authorList>
    </citation>
    <scope>NUCLEOTIDE SEQUENCE [LARGE SCALE GENOMIC DNA]</scope>
    <source>
        <strain evidence="7 8">K22_7</strain>
    </source>
</reference>
<evidence type="ECO:0000259" key="5">
    <source>
        <dbReference type="Pfam" id="PF04542"/>
    </source>
</evidence>
<dbReference type="SUPFAM" id="SSF88659">
    <property type="entry name" value="Sigma3 and sigma4 domains of RNA polymerase sigma factors"/>
    <property type="match status" value="1"/>
</dbReference>
<keyword evidence="8" id="KW-1185">Reference proteome</keyword>
<dbReference type="Pfam" id="PF04542">
    <property type="entry name" value="Sigma70_r2"/>
    <property type="match status" value="1"/>
</dbReference>
<dbReference type="InterPro" id="IPR013324">
    <property type="entry name" value="RNA_pol_sigma_r3/r4-like"/>
</dbReference>
<dbReference type="EMBL" id="CP036525">
    <property type="protein sequence ID" value="QDT01975.1"/>
    <property type="molecule type" value="Genomic_DNA"/>
</dbReference>
<evidence type="ECO:0000313" key="8">
    <source>
        <dbReference type="Proteomes" id="UP000318538"/>
    </source>
</evidence>
<evidence type="ECO:0000256" key="4">
    <source>
        <dbReference type="ARBA" id="ARBA00023163"/>
    </source>
</evidence>
<dbReference type="RefSeq" id="WP_145167765.1">
    <property type="nucleotide sequence ID" value="NZ_CP036525.1"/>
</dbReference>
<evidence type="ECO:0000256" key="2">
    <source>
        <dbReference type="ARBA" id="ARBA00023015"/>
    </source>
</evidence>
<dbReference type="Pfam" id="PF08281">
    <property type="entry name" value="Sigma70_r4_2"/>
    <property type="match status" value="1"/>
</dbReference>
<dbReference type="Proteomes" id="UP000318538">
    <property type="component" value="Chromosome"/>
</dbReference>
<comment type="similarity">
    <text evidence="1">Belongs to the sigma-70 factor family. ECF subfamily.</text>
</comment>
<dbReference type="GO" id="GO:0016987">
    <property type="term" value="F:sigma factor activity"/>
    <property type="evidence" value="ECO:0007669"/>
    <property type="project" value="UniProtKB-KW"/>
</dbReference>
<dbReference type="AlphaFoldDB" id="A0A517N4B0"/>
<dbReference type="Gene3D" id="1.10.10.10">
    <property type="entry name" value="Winged helix-like DNA-binding domain superfamily/Winged helix DNA-binding domain"/>
    <property type="match status" value="1"/>
</dbReference>
<keyword evidence="2" id="KW-0805">Transcription regulation</keyword>
<protein>
    <submittedName>
        <fullName evidence="7">RNA polymerase sigma factor CarQ</fullName>
    </submittedName>
</protein>
<dbReference type="InterPro" id="IPR036388">
    <property type="entry name" value="WH-like_DNA-bd_sf"/>
</dbReference>
<feature type="domain" description="RNA polymerase sigma-70 region 2" evidence="5">
    <location>
        <begin position="15"/>
        <end position="81"/>
    </location>
</feature>
<dbReference type="InterPro" id="IPR013249">
    <property type="entry name" value="RNA_pol_sigma70_r4_t2"/>
</dbReference>
<dbReference type="PANTHER" id="PTHR43133:SF51">
    <property type="entry name" value="RNA POLYMERASE SIGMA FACTOR"/>
    <property type="match status" value="1"/>
</dbReference>
<dbReference type="InterPro" id="IPR007627">
    <property type="entry name" value="RNA_pol_sigma70_r2"/>
</dbReference>
<sequence>MTDSLHSHQDHVNGLFVKHSPRIRGFVLSILPNMSRADDVMQETFLTIAAKSDEFVRGTNFVAWACRVAQLKVLEDCRRQGKNACCLSPEVIEAVCLVHSPEPQDVRDEQLVALQKCLDSLAPHTRRAIDLRYVRAHKAGEIARLLGWTTESVYVVLSRARDVLQDCIDTRLAGQNDGH</sequence>
<dbReference type="SUPFAM" id="SSF88946">
    <property type="entry name" value="Sigma2 domain of RNA polymerase sigma factors"/>
    <property type="match status" value="1"/>
</dbReference>
<dbReference type="NCBIfam" id="TIGR02989">
    <property type="entry name" value="Sig-70_gvs1"/>
    <property type="match status" value="1"/>
</dbReference>
<evidence type="ECO:0000259" key="6">
    <source>
        <dbReference type="Pfam" id="PF08281"/>
    </source>
</evidence>
<feature type="domain" description="RNA polymerase sigma factor 70 region 4 type 2" evidence="6">
    <location>
        <begin position="112"/>
        <end position="161"/>
    </location>
</feature>
<dbReference type="NCBIfam" id="TIGR02937">
    <property type="entry name" value="sigma70-ECF"/>
    <property type="match status" value="1"/>
</dbReference>
<dbReference type="InterPro" id="IPR039425">
    <property type="entry name" value="RNA_pol_sigma-70-like"/>
</dbReference>
<dbReference type="InterPro" id="IPR014331">
    <property type="entry name" value="RNA_pol_sigma70_ECF_RHOBA"/>
</dbReference>
<keyword evidence="3" id="KW-0731">Sigma factor</keyword>
<dbReference type="GO" id="GO:0003677">
    <property type="term" value="F:DNA binding"/>
    <property type="evidence" value="ECO:0007669"/>
    <property type="project" value="InterPro"/>
</dbReference>
<dbReference type="OrthoDB" id="263192at2"/>
<dbReference type="KEGG" id="rlc:K227x_03460"/>
<proteinExistence type="inferred from homology"/>
<keyword evidence="4" id="KW-0804">Transcription</keyword>
<dbReference type="GO" id="GO:0006352">
    <property type="term" value="P:DNA-templated transcription initiation"/>
    <property type="evidence" value="ECO:0007669"/>
    <property type="project" value="InterPro"/>
</dbReference>
<dbReference type="Gene3D" id="1.10.1740.10">
    <property type="match status" value="1"/>
</dbReference>
<accession>A0A517N4B0</accession>
<dbReference type="PANTHER" id="PTHR43133">
    <property type="entry name" value="RNA POLYMERASE ECF-TYPE SIGMA FACTO"/>
    <property type="match status" value="1"/>
</dbReference>
<evidence type="ECO:0000256" key="1">
    <source>
        <dbReference type="ARBA" id="ARBA00010641"/>
    </source>
</evidence>
<gene>
    <name evidence="7" type="primary">carQ</name>
    <name evidence="7" type="ORF">K227x_03460</name>
</gene>